<dbReference type="AlphaFoldDB" id="A0A0V1GPP1"/>
<keyword evidence="4" id="KW-1185">Reference proteome</keyword>
<evidence type="ECO:0000313" key="3">
    <source>
        <dbReference type="EMBL" id="KRZ13339.1"/>
    </source>
</evidence>
<comment type="caution">
    <text evidence="2">The sequence shown here is derived from an EMBL/GenBank/DDBJ whole genome shotgun (WGS) entry which is preliminary data.</text>
</comment>
<evidence type="ECO:0000256" key="1">
    <source>
        <dbReference type="SAM" id="MobiDB-lite"/>
    </source>
</evidence>
<dbReference type="EMBL" id="JYDP01000581">
    <property type="protein sequence ID" value="KRZ00098.1"/>
    <property type="molecule type" value="Genomic_DNA"/>
</dbReference>
<sequence length="49" mass="6041">MPEIYANRSIQKLGDTSPPMRHNHITEIQRYINQQQREQRYHYSFCEEC</sequence>
<organism evidence="2 4">
    <name type="scientific">Trichinella zimbabwensis</name>
    <dbReference type="NCBI Taxonomy" id="268475"/>
    <lineage>
        <taxon>Eukaryota</taxon>
        <taxon>Metazoa</taxon>
        <taxon>Ecdysozoa</taxon>
        <taxon>Nematoda</taxon>
        <taxon>Enoplea</taxon>
        <taxon>Dorylaimia</taxon>
        <taxon>Trichinellida</taxon>
        <taxon>Trichinellidae</taxon>
        <taxon>Trichinella</taxon>
    </lineage>
</organism>
<dbReference type="EMBL" id="JYDP01000033">
    <property type="protein sequence ID" value="KRZ13339.1"/>
    <property type="molecule type" value="Genomic_DNA"/>
</dbReference>
<evidence type="ECO:0000313" key="4">
    <source>
        <dbReference type="Proteomes" id="UP000055024"/>
    </source>
</evidence>
<accession>A0A0V1GPP1</accession>
<name>A0A0V1GPP1_9BILA</name>
<gene>
    <name evidence="2" type="ORF">T11_17866</name>
    <name evidence="3" type="ORF">T11_4511</name>
</gene>
<dbReference type="Proteomes" id="UP000055024">
    <property type="component" value="Unassembled WGS sequence"/>
</dbReference>
<protein>
    <submittedName>
        <fullName evidence="2">Uncharacterized protein</fullName>
    </submittedName>
</protein>
<reference evidence="2 4" key="1">
    <citation type="submission" date="2015-01" db="EMBL/GenBank/DDBJ databases">
        <title>Evolution of Trichinella species and genotypes.</title>
        <authorList>
            <person name="Korhonen P.K."/>
            <person name="Edoardo P."/>
            <person name="Giuseppe L.R."/>
            <person name="Gasser R.B."/>
        </authorList>
    </citation>
    <scope>NUCLEOTIDE SEQUENCE [LARGE SCALE GENOMIC DNA]</scope>
    <source>
        <strain evidence="2">ISS1029</strain>
    </source>
</reference>
<evidence type="ECO:0000313" key="2">
    <source>
        <dbReference type="EMBL" id="KRZ00098.1"/>
    </source>
</evidence>
<proteinExistence type="predicted"/>
<feature type="region of interest" description="Disordered" evidence="1">
    <location>
        <begin position="1"/>
        <end position="21"/>
    </location>
</feature>